<keyword evidence="3" id="KW-1185">Reference proteome</keyword>
<organism evidence="2 3">
    <name type="scientific">Aplosporella prunicola CBS 121167</name>
    <dbReference type="NCBI Taxonomy" id="1176127"/>
    <lineage>
        <taxon>Eukaryota</taxon>
        <taxon>Fungi</taxon>
        <taxon>Dikarya</taxon>
        <taxon>Ascomycota</taxon>
        <taxon>Pezizomycotina</taxon>
        <taxon>Dothideomycetes</taxon>
        <taxon>Dothideomycetes incertae sedis</taxon>
        <taxon>Botryosphaeriales</taxon>
        <taxon>Aplosporellaceae</taxon>
        <taxon>Aplosporella</taxon>
    </lineage>
</organism>
<dbReference type="GeneID" id="54301365"/>
<evidence type="ECO:0000313" key="2">
    <source>
        <dbReference type="EMBL" id="KAF2146303.1"/>
    </source>
</evidence>
<feature type="region of interest" description="Disordered" evidence="1">
    <location>
        <begin position="114"/>
        <end position="135"/>
    </location>
</feature>
<evidence type="ECO:0000256" key="1">
    <source>
        <dbReference type="SAM" id="MobiDB-lite"/>
    </source>
</evidence>
<dbReference type="OrthoDB" id="194443at2759"/>
<feature type="region of interest" description="Disordered" evidence="1">
    <location>
        <begin position="1"/>
        <end position="50"/>
    </location>
</feature>
<accession>A0A6A6BS53</accession>
<sequence>MASPAPSLAPTIFDADIETQASSSSRSSKTRVAKSGSISSGGRALTEDAVDEKPARRVEVGSCKFSSFLATPLVGVTVGAHEPDTRTFYVHVGLLCLESEKFVKQLRSGGFRDPLSPLDINSNSNNSSNSNAANNAGTSASSINYTASNSSSASTSTANNSNATTTTTTTNGSSGILYCDEDASLFGYFFEYLYRDGWVLKHGVQHDSDYVTLARLYSLGERLDAKLFQRAVLWKFASHFDATTAMYDQAICDLLQIVCAELPERAEEDAFRALVFWYAAANLTRLQRYGRFSRLLMEIPDLGRYLCLRAGDGGRDNRPAVVVERPAERFESEGVLV</sequence>
<feature type="compositionally biased region" description="Low complexity" evidence="1">
    <location>
        <begin position="121"/>
        <end position="135"/>
    </location>
</feature>
<dbReference type="AlphaFoldDB" id="A0A6A6BS53"/>
<protein>
    <recommendedName>
        <fullName evidence="4">BTB domain-containing protein</fullName>
    </recommendedName>
</protein>
<dbReference type="EMBL" id="ML995476">
    <property type="protein sequence ID" value="KAF2146303.1"/>
    <property type="molecule type" value="Genomic_DNA"/>
</dbReference>
<dbReference type="Proteomes" id="UP000799438">
    <property type="component" value="Unassembled WGS sequence"/>
</dbReference>
<gene>
    <name evidence="2" type="ORF">K452DRAFT_315506</name>
</gene>
<name>A0A6A6BS53_9PEZI</name>
<reference evidence="2" key="1">
    <citation type="journal article" date="2020" name="Stud. Mycol.">
        <title>101 Dothideomycetes genomes: a test case for predicting lifestyles and emergence of pathogens.</title>
        <authorList>
            <person name="Haridas S."/>
            <person name="Albert R."/>
            <person name="Binder M."/>
            <person name="Bloem J."/>
            <person name="Labutti K."/>
            <person name="Salamov A."/>
            <person name="Andreopoulos B."/>
            <person name="Baker S."/>
            <person name="Barry K."/>
            <person name="Bills G."/>
            <person name="Bluhm B."/>
            <person name="Cannon C."/>
            <person name="Castanera R."/>
            <person name="Culley D."/>
            <person name="Daum C."/>
            <person name="Ezra D."/>
            <person name="Gonzalez J."/>
            <person name="Henrissat B."/>
            <person name="Kuo A."/>
            <person name="Liang C."/>
            <person name="Lipzen A."/>
            <person name="Lutzoni F."/>
            <person name="Magnuson J."/>
            <person name="Mondo S."/>
            <person name="Nolan M."/>
            <person name="Ohm R."/>
            <person name="Pangilinan J."/>
            <person name="Park H.-J."/>
            <person name="Ramirez L."/>
            <person name="Alfaro M."/>
            <person name="Sun H."/>
            <person name="Tritt A."/>
            <person name="Yoshinaga Y."/>
            <person name="Zwiers L.-H."/>
            <person name="Turgeon B."/>
            <person name="Goodwin S."/>
            <person name="Spatafora J."/>
            <person name="Crous P."/>
            <person name="Grigoriev I."/>
        </authorList>
    </citation>
    <scope>NUCLEOTIDE SEQUENCE</scope>
    <source>
        <strain evidence="2">CBS 121167</strain>
    </source>
</reference>
<proteinExistence type="predicted"/>
<evidence type="ECO:0008006" key="4">
    <source>
        <dbReference type="Google" id="ProtNLM"/>
    </source>
</evidence>
<evidence type="ECO:0000313" key="3">
    <source>
        <dbReference type="Proteomes" id="UP000799438"/>
    </source>
</evidence>
<dbReference type="RefSeq" id="XP_033402012.1">
    <property type="nucleotide sequence ID" value="XM_033543868.1"/>
</dbReference>